<evidence type="ECO:0000313" key="2">
    <source>
        <dbReference type="EMBL" id="SDM89974.1"/>
    </source>
</evidence>
<dbReference type="InterPro" id="IPR036514">
    <property type="entry name" value="SGNH_hydro_sf"/>
</dbReference>
<proteinExistence type="predicted"/>
<dbReference type="RefSeq" id="WP_092074360.1">
    <property type="nucleotide sequence ID" value="NZ_FNHB01000008.1"/>
</dbReference>
<dbReference type="PANTHER" id="PTHR30383">
    <property type="entry name" value="THIOESTERASE 1/PROTEASE 1/LYSOPHOSPHOLIPASE L1"/>
    <property type="match status" value="1"/>
</dbReference>
<dbReference type="InterPro" id="IPR013830">
    <property type="entry name" value="SGNH_hydro"/>
</dbReference>
<dbReference type="InterPro" id="IPR051532">
    <property type="entry name" value="Ester_Hydrolysis_Enzymes"/>
</dbReference>
<dbReference type="InterPro" id="IPR013783">
    <property type="entry name" value="Ig-like_fold"/>
</dbReference>
<dbReference type="Proteomes" id="UP000214880">
    <property type="component" value="Unassembled WGS sequence"/>
</dbReference>
<dbReference type="AlphaFoldDB" id="A0A1G9WZI4"/>
<dbReference type="Pfam" id="PF13472">
    <property type="entry name" value="Lipase_GDSL_2"/>
    <property type="match status" value="1"/>
</dbReference>
<evidence type="ECO:0000313" key="3">
    <source>
        <dbReference type="Proteomes" id="UP000214880"/>
    </source>
</evidence>
<reference evidence="2 3" key="1">
    <citation type="submission" date="2016-10" db="EMBL/GenBank/DDBJ databases">
        <authorList>
            <person name="de Groot N.N."/>
        </authorList>
    </citation>
    <scope>NUCLEOTIDE SEQUENCE [LARGE SCALE GENOMIC DNA]</scope>
    <source>
        <strain evidence="2 3">DSM 1736</strain>
    </source>
</reference>
<feature type="domain" description="SGNH hydrolase-type esterase" evidence="1">
    <location>
        <begin position="234"/>
        <end position="402"/>
    </location>
</feature>
<dbReference type="GO" id="GO:0004622">
    <property type="term" value="F:phosphatidylcholine lysophospholipase activity"/>
    <property type="evidence" value="ECO:0007669"/>
    <property type="project" value="TreeGrafter"/>
</dbReference>
<sequence length="418" mass="46466">MAKKVVQALLCFFMVLFICQPNYDSKVQADYPGNVHKVRLIWPAVPDAVMYELVIRRQPDSAVPAASETVLSRTDIYTAGVELDVPALETPIDSLWWQVRALNFDQLPISEFSPSQRVADGELNPASPLPTARLDQFPYAKLYPAYAWIPVLDAASYEVQILAANPDQTNKTAIIRSYQIDGALAFDYYDERAYTEEGVYWWRVRARDPFNQPIGHWSPASSFQVLKSDTIFALFGDSVAHGGGAISNPPSDPAYDLTSYAGIPIRNLGRSGDTVARMIERFESDVLTFSPRILIIMGGINDIRAGRPAAAVIAELAAIRELCRENTIIPVFVALTPVNPAAIKRAFNEDTSPQWRNEWLEVNRWIKQQPHHVDISPLFAGPDGVLPSELAVDGLHPDTKGKAMMGKAVGSYLRRHFL</sequence>
<dbReference type="PANTHER" id="PTHR30383:SF5">
    <property type="entry name" value="SGNH HYDROLASE-TYPE ESTERASE DOMAIN-CONTAINING PROTEIN"/>
    <property type="match status" value="1"/>
</dbReference>
<name>A0A1G9WZI4_9FIRM</name>
<dbReference type="STRING" id="146817.SAMN04488502_108140"/>
<organism evidence="2 3">
    <name type="scientific">Dendrosporobacter quercicolus</name>
    <dbReference type="NCBI Taxonomy" id="146817"/>
    <lineage>
        <taxon>Bacteria</taxon>
        <taxon>Bacillati</taxon>
        <taxon>Bacillota</taxon>
        <taxon>Negativicutes</taxon>
        <taxon>Selenomonadales</taxon>
        <taxon>Sporomusaceae</taxon>
        <taxon>Dendrosporobacter</taxon>
    </lineage>
</organism>
<protein>
    <submittedName>
        <fullName evidence="2">Lysophospholipase L1</fullName>
    </submittedName>
</protein>
<gene>
    <name evidence="2" type="ORF">SAMN04488502_108140</name>
</gene>
<keyword evidence="3" id="KW-1185">Reference proteome</keyword>
<dbReference type="Gene3D" id="2.60.40.10">
    <property type="entry name" value="Immunoglobulins"/>
    <property type="match status" value="1"/>
</dbReference>
<dbReference type="EMBL" id="FNHB01000008">
    <property type="protein sequence ID" value="SDM89974.1"/>
    <property type="molecule type" value="Genomic_DNA"/>
</dbReference>
<evidence type="ECO:0000259" key="1">
    <source>
        <dbReference type="Pfam" id="PF13472"/>
    </source>
</evidence>
<dbReference type="SUPFAM" id="SSF52266">
    <property type="entry name" value="SGNH hydrolase"/>
    <property type="match status" value="1"/>
</dbReference>
<accession>A0A1G9WZI4</accession>
<dbReference type="OrthoDB" id="1625474at2"/>
<dbReference type="Gene3D" id="3.40.50.1110">
    <property type="entry name" value="SGNH hydrolase"/>
    <property type="match status" value="1"/>
</dbReference>